<dbReference type="SUPFAM" id="SSF56300">
    <property type="entry name" value="Metallo-dependent phosphatases"/>
    <property type="match status" value="1"/>
</dbReference>
<sequence>MSARLMKKVLNEQYRPLEVKEDEEEDNQLNGEESASPESASRPSINPFDLLNEDDSEPDQGIELTSANESLEQYDEKEKSPSQKYTAAVSASNPKSKKKKKKKNKDSSISNKDRGEKELDQILENLSVNANSSTKQHTEDRVANQHKIVKQQSASILQLEPKYLNAENELRRIFGSKVVKSFESSNQASSSRQIRGVRRGHYNLRKTVLAQPADHWPRWDGSLSMEFLETKDGYNYFRYAHSSSYYQAQKTFEAAKAINDINGLASILLYHPYHLDSLLTMADYFKVVGEQQMSAEVIAKSLYALECAWHPMFTPLQGNCQLKFSHDTNKPMFTALFTHMKNLDRRGCHRSALEVCKLLLSLDSDDPMGAIFCIDYFALRAEEYAWLEKFSEDYKSDNSIWLFPNFSYSLAVCRFYLEREAGTDDKKATSTDLMKQALMLHPSVIKKLVAKVPLKDRVWTNILKNAFFRSDQTGVPSQDHLINIYVERNYLIWRLPDLQKLLSDAAQSVVETIENNKSELKDWACVRKEAFSSEKNEYGHLLVSDFSDSVSSIPQENLQNFMGAPRMREVMQNENEIANLHENGHAPRDVANRRDNIFGHDAKDSANSMDAAFAPAIASNIPWVAVLGNHDQEGSLSRENVMKHIVEYASFKPSNFIGVKQEGVGSASVNSGFFSTLVEAEDVKAVFTGHDHVNDFCGKLTGIQLCYGGGFGYHAYGKAGWSRRARVVVVSLDKTVKGSWGDVKSIKTWKRLDDQHLTTIDSQILWSKSFGGRN</sequence>
<gene>
    <name evidence="2" type="ORF">G2W53_027918</name>
</gene>
<dbReference type="PANTHER" id="PTHR22684:SF0">
    <property type="entry name" value="RIBOSOME QUALITY CONTROL COMPLEX SUBUNIT TCF25"/>
    <property type="match status" value="1"/>
</dbReference>
<feature type="compositionally biased region" description="Acidic residues" evidence="1">
    <location>
        <begin position="51"/>
        <end position="60"/>
    </location>
</feature>
<dbReference type="Pfam" id="PF04910">
    <property type="entry name" value="Tcf25"/>
    <property type="match status" value="1"/>
</dbReference>
<feature type="compositionally biased region" description="Low complexity" evidence="1">
    <location>
        <begin position="32"/>
        <end position="44"/>
    </location>
</feature>
<dbReference type="AlphaFoldDB" id="A0A834WE71"/>
<dbReference type="OrthoDB" id="205993at2759"/>
<reference evidence="2" key="1">
    <citation type="submission" date="2020-09" db="EMBL/GenBank/DDBJ databases">
        <title>Genome-Enabled Discovery of Anthraquinone Biosynthesis in Senna tora.</title>
        <authorList>
            <person name="Kang S.-H."/>
            <person name="Pandey R.P."/>
            <person name="Lee C.-M."/>
            <person name="Sim J.-S."/>
            <person name="Jeong J.-T."/>
            <person name="Choi B.-S."/>
            <person name="Jung M."/>
            <person name="Ginzburg D."/>
            <person name="Zhao K."/>
            <person name="Won S.Y."/>
            <person name="Oh T.-J."/>
            <person name="Yu Y."/>
            <person name="Kim N.-H."/>
            <person name="Lee O.R."/>
            <person name="Lee T.-H."/>
            <person name="Bashyal P."/>
            <person name="Kim T.-S."/>
            <person name="Lee W.-H."/>
            <person name="Kawkins C."/>
            <person name="Kim C.-K."/>
            <person name="Kim J.S."/>
            <person name="Ahn B.O."/>
            <person name="Rhee S.Y."/>
            <person name="Sohng J.K."/>
        </authorList>
    </citation>
    <scope>NUCLEOTIDE SEQUENCE</scope>
    <source>
        <tissue evidence="2">Leaf</tissue>
    </source>
</reference>
<dbReference type="Proteomes" id="UP000634136">
    <property type="component" value="Unassembled WGS sequence"/>
</dbReference>
<accession>A0A834WE71</accession>
<name>A0A834WE71_9FABA</name>
<dbReference type="EMBL" id="JAAIUW010000009">
    <property type="protein sequence ID" value="KAF7813949.1"/>
    <property type="molecule type" value="Genomic_DNA"/>
</dbReference>
<feature type="compositionally biased region" description="Basic residues" evidence="1">
    <location>
        <begin position="95"/>
        <end position="104"/>
    </location>
</feature>
<dbReference type="InterPro" id="IPR006994">
    <property type="entry name" value="TCF25/Rqc1"/>
</dbReference>
<proteinExistence type="predicted"/>
<dbReference type="PANTHER" id="PTHR22684">
    <property type="entry name" value="NULP1-RELATED"/>
    <property type="match status" value="1"/>
</dbReference>
<feature type="region of interest" description="Disordered" evidence="1">
    <location>
        <begin position="1"/>
        <end position="118"/>
    </location>
</feature>
<organism evidence="2 3">
    <name type="scientific">Senna tora</name>
    <dbReference type="NCBI Taxonomy" id="362788"/>
    <lineage>
        <taxon>Eukaryota</taxon>
        <taxon>Viridiplantae</taxon>
        <taxon>Streptophyta</taxon>
        <taxon>Embryophyta</taxon>
        <taxon>Tracheophyta</taxon>
        <taxon>Spermatophyta</taxon>
        <taxon>Magnoliopsida</taxon>
        <taxon>eudicotyledons</taxon>
        <taxon>Gunneridae</taxon>
        <taxon>Pentapetalae</taxon>
        <taxon>rosids</taxon>
        <taxon>fabids</taxon>
        <taxon>Fabales</taxon>
        <taxon>Fabaceae</taxon>
        <taxon>Caesalpinioideae</taxon>
        <taxon>Cassia clade</taxon>
        <taxon>Senna</taxon>
    </lineage>
</organism>
<dbReference type="InterPro" id="IPR029052">
    <property type="entry name" value="Metallo-depent_PP-like"/>
</dbReference>
<evidence type="ECO:0000313" key="2">
    <source>
        <dbReference type="EMBL" id="KAF7813949.1"/>
    </source>
</evidence>
<dbReference type="GO" id="GO:1990112">
    <property type="term" value="C:RQC complex"/>
    <property type="evidence" value="ECO:0007669"/>
    <property type="project" value="TreeGrafter"/>
</dbReference>
<comment type="caution">
    <text evidence="2">The sequence shown here is derived from an EMBL/GenBank/DDBJ whole genome shotgun (WGS) entry which is preliminary data.</text>
</comment>
<evidence type="ECO:0000313" key="3">
    <source>
        <dbReference type="Proteomes" id="UP000634136"/>
    </source>
</evidence>
<evidence type="ECO:0000256" key="1">
    <source>
        <dbReference type="SAM" id="MobiDB-lite"/>
    </source>
</evidence>
<keyword evidence="3" id="KW-1185">Reference proteome</keyword>
<protein>
    <submittedName>
        <fullName evidence="2">Transcription factor 25</fullName>
    </submittedName>
</protein>